<gene>
    <name evidence="1" type="ORF">D7I44_02105</name>
</gene>
<dbReference type="EMBL" id="CP032624">
    <property type="protein sequence ID" value="AYG02446.1"/>
    <property type="molecule type" value="Genomic_DNA"/>
</dbReference>
<dbReference type="KEGG" id="gry:D7I44_02105"/>
<name>A0A387BN65_9MICO</name>
<dbReference type="RefSeq" id="WP_120787980.1">
    <property type="nucleotide sequence ID" value="NZ_CP032624.1"/>
</dbReference>
<dbReference type="AlphaFoldDB" id="A0A387BN65"/>
<dbReference type="OrthoDB" id="5056949at2"/>
<proteinExistence type="predicted"/>
<sequence length="124" mass="13429">MGGDISHDIDLIIGSPEVREMVRAALSELSESSHLQGTKWRGEFEGVHVDVYIPHQSELGGKLRLRVEVLAIRRRASKMPARSSDSWREASTDKACSILAAATAGVADDLPGHVANAFELLGPR</sequence>
<accession>A0A387BN65</accession>
<protein>
    <submittedName>
        <fullName evidence="1">Uncharacterized protein</fullName>
    </submittedName>
</protein>
<evidence type="ECO:0000313" key="2">
    <source>
        <dbReference type="Proteomes" id="UP000275069"/>
    </source>
</evidence>
<dbReference type="Proteomes" id="UP000275069">
    <property type="component" value="Chromosome"/>
</dbReference>
<organism evidence="1 2">
    <name type="scientific">Gryllotalpicola protaetiae</name>
    <dbReference type="NCBI Taxonomy" id="2419771"/>
    <lineage>
        <taxon>Bacteria</taxon>
        <taxon>Bacillati</taxon>
        <taxon>Actinomycetota</taxon>
        <taxon>Actinomycetes</taxon>
        <taxon>Micrococcales</taxon>
        <taxon>Microbacteriaceae</taxon>
        <taxon>Gryllotalpicola</taxon>
    </lineage>
</organism>
<evidence type="ECO:0000313" key="1">
    <source>
        <dbReference type="EMBL" id="AYG02446.1"/>
    </source>
</evidence>
<reference evidence="1 2" key="1">
    <citation type="submission" date="2018-09" db="EMBL/GenBank/DDBJ databases">
        <title>Genome sequencing of strain 2DFW10M-5.</title>
        <authorList>
            <person name="Heo J."/>
            <person name="Kim S.-J."/>
            <person name="Kwon S.-W."/>
        </authorList>
    </citation>
    <scope>NUCLEOTIDE SEQUENCE [LARGE SCALE GENOMIC DNA]</scope>
    <source>
        <strain evidence="1 2">2DFW10M-5</strain>
    </source>
</reference>
<keyword evidence="2" id="KW-1185">Reference proteome</keyword>